<feature type="chain" id="PRO_5040979835" evidence="1">
    <location>
        <begin position="27"/>
        <end position="116"/>
    </location>
</feature>
<dbReference type="EMBL" id="BSTI01000006">
    <property type="protein sequence ID" value="GLY66496.1"/>
    <property type="molecule type" value="Genomic_DNA"/>
</dbReference>
<protein>
    <submittedName>
        <fullName evidence="2">Uncharacterized protein</fullName>
    </submittedName>
</protein>
<proteinExistence type="predicted"/>
<evidence type="ECO:0000313" key="3">
    <source>
        <dbReference type="Proteomes" id="UP001165136"/>
    </source>
</evidence>
<name>A0A9W6R0Q8_9PSEU</name>
<sequence length="116" mass="11770">MQIAKSAALLALAAGTVVLGSGSAEAGVWSGVGGGPQINNCDSFSPGTARNPSSVTCLNFQKAFGRRGMSEQLNDCHATSLGNLLFLPIGEPFPLFGTSRPPIRSSSTVTCANISG</sequence>
<evidence type="ECO:0000256" key="1">
    <source>
        <dbReference type="SAM" id="SignalP"/>
    </source>
</evidence>
<gene>
    <name evidence="2" type="ORF">Atai01_31150</name>
</gene>
<organism evidence="2 3">
    <name type="scientific">Amycolatopsis taiwanensis</name>
    <dbReference type="NCBI Taxonomy" id="342230"/>
    <lineage>
        <taxon>Bacteria</taxon>
        <taxon>Bacillati</taxon>
        <taxon>Actinomycetota</taxon>
        <taxon>Actinomycetes</taxon>
        <taxon>Pseudonocardiales</taxon>
        <taxon>Pseudonocardiaceae</taxon>
        <taxon>Amycolatopsis</taxon>
    </lineage>
</organism>
<keyword evidence="3" id="KW-1185">Reference proteome</keyword>
<dbReference type="Proteomes" id="UP001165136">
    <property type="component" value="Unassembled WGS sequence"/>
</dbReference>
<dbReference type="AlphaFoldDB" id="A0A9W6R0Q8"/>
<evidence type="ECO:0000313" key="2">
    <source>
        <dbReference type="EMBL" id="GLY66496.1"/>
    </source>
</evidence>
<keyword evidence="1" id="KW-0732">Signal</keyword>
<reference evidence="2" key="1">
    <citation type="submission" date="2023-03" db="EMBL/GenBank/DDBJ databases">
        <title>Amycolatopsis taiwanensis NBRC 103393.</title>
        <authorList>
            <person name="Ichikawa N."/>
            <person name="Sato H."/>
            <person name="Tonouchi N."/>
        </authorList>
    </citation>
    <scope>NUCLEOTIDE SEQUENCE</scope>
    <source>
        <strain evidence="2">NBRC 103393</strain>
    </source>
</reference>
<comment type="caution">
    <text evidence="2">The sequence shown here is derived from an EMBL/GenBank/DDBJ whole genome shotgun (WGS) entry which is preliminary data.</text>
</comment>
<feature type="signal peptide" evidence="1">
    <location>
        <begin position="1"/>
        <end position="26"/>
    </location>
</feature>
<accession>A0A9W6R0Q8</accession>